<feature type="chain" id="PRO_5021897515" evidence="1">
    <location>
        <begin position="20"/>
        <end position="218"/>
    </location>
</feature>
<accession>A0A517TES8</accession>
<dbReference type="RefSeq" id="WP_145266362.1">
    <property type="nucleotide sequence ID" value="NZ_CP036316.1"/>
</dbReference>
<protein>
    <submittedName>
        <fullName evidence="2">Uncharacterized protein</fullName>
    </submittedName>
</protein>
<proteinExistence type="predicted"/>
<dbReference type="EMBL" id="CP036316">
    <property type="protein sequence ID" value="QDT66876.1"/>
    <property type="molecule type" value="Genomic_DNA"/>
</dbReference>
<dbReference type="AlphaFoldDB" id="A0A517TES8"/>
<reference evidence="2 3" key="1">
    <citation type="submission" date="2019-02" db="EMBL/GenBank/DDBJ databases">
        <title>Deep-cultivation of Planctomycetes and their phenomic and genomic characterization uncovers novel biology.</title>
        <authorList>
            <person name="Wiegand S."/>
            <person name="Jogler M."/>
            <person name="Boedeker C."/>
            <person name="Pinto D."/>
            <person name="Vollmers J."/>
            <person name="Rivas-Marin E."/>
            <person name="Kohn T."/>
            <person name="Peeters S.H."/>
            <person name="Heuer A."/>
            <person name="Rast P."/>
            <person name="Oberbeckmann S."/>
            <person name="Bunk B."/>
            <person name="Jeske O."/>
            <person name="Meyerdierks A."/>
            <person name="Storesund J.E."/>
            <person name="Kallscheuer N."/>
            <person name="Luecker S."/>
            <person name="Lage O.M."/>
            <person name="Pohl T."/>
            <person name="Merkel B.J."/>
            <person name="Hornburger P."/>
            <person name="Mueller R.-W."/>
            <person name="Bruemmer F."/>
            <person name="Labrenz M."/>
            <person name="Spormann A.M."/>
            <person name="Op den Camp H."/>
            <person name="Overmann J."/>
            <person name="Amann R."/>
            <person name="Jetten M.S.M."/>
            <person name="Mascher T."/>
            <person name="Medema M.H."/>
            <person name="Devos D.P."/>
            <person name="Kaster A.-K."/>
            <person name="Ovreas L."/>
            <person name="Rohde M."/>
            <person name="Galperin M.Y."/>
            <person name="Jogler C."/>
        </authorList>
    </citation>
    <scope>NUCLEOTIDE SEQUENCE [LARGE SCALE GENOMIC DNA]</scope>
    <source>
        <strain evidence="2 3">V22</strain>
    </source>
</reference>
<keyword evidence="3" id="KW-1185">Reference proteome</keyword>
<evidence type="ECO:0000313" key="2">
    <source>
        <dbReference type="EMBL" id="QDT66876.1"/>
    </source>
</evidence>
<keyword evidence="1" id="KW-0732">Signal</keyword>
<dbReference type="Proteomes" id="UP000319976">
    <property type="component" value="Chromosome"/>
</dbReference>
<evidence type="ECO:0000313" key="3">
    <source>
        <dbReference type="Proteomes" id="UP000319976"/>
    </source>
</evidence>
<organism evidence="2 3">
    <name type="scientific">Calycomorphotria hydatis</name>
    <dbReference type="NCBI Taxonomy" id="2528027"/>
    <lineage>
        <taxon>Bacteria</taxon>
        <taxon>Pseudomonadati</taxon>
        <taxon>Planctomycetota</taxon>
        <taxon>Planctomycetia</taxon>
        <taxon>Planctomycetales</taxon>
        <taxon>Planctomycetaceae</taxon>
        <taxon>Calycomorphotria</taxon>
    </lineage>
</organism>
<name>A0A517TES8_9PLAN</name>
<feature type="signal peptide" evidence="1">
    <location>
        <begin position="1"/>
        <end position="19"/>
    </location>
</feature>
<sequence length="218" mass="24453" precursor="true">MLSRLVMRTLITFFTAANASLMMGAEWEGDSLIPATLPNHTPVVDAELKLNFQYKFQAGGGCQWGERSRLQTVSAETCSLNSTMIENATILSRWLLREKSVDEHLLASLSELASMTANDVNHIVSQGQHIAIAMMDESPKNFAGRPPVVATRPAIAQPHLYEHLWRQIEDWNREIGKLVSNEIAYQWRLATGVQSDREVLRIAQPMKLNNVGRSGVRR</sequence>
<gene>
    <name evidence="2" type="ORF">V22_41480</name>
</gene>
<evidence type="ECO:0000256" key="1">
    <source>
        <dbReference type="SAM" id="SignalP"/>
    </source>
</evidence>
<dbReference type="KEGG" id="chya:V22_41480"/>